<dbReference type="AlphaFoldDB" id="A0A152A0B4"/>
<dbReference type="CDD" id="cd06974">
    <property type="entry name" value="TerD_like"/>
    <property type="match status" value="1"/>
</dbReference>
<feature type="compositionally biased region" description="Low complexity" evidence="1">
    <location>
        <begin position="45"/>
        <end position="54"/>
    </location>
</feature>
<evidence type="ECO:0000313" key="3">
    <source>
        <dbReference type="EMBL" id="KYQ99643.1"/>
    </source>
</evidence>
<accession>A0A152A0B4</accession>
<organism evidence="3 4">
    <name type="scientific">Tieghemostelium lacteum</name>
    <name type="common">Slime mold</name>
    <name type="synonym">Dictyostelium lacteum</name>
    <dbReference type="NCBI Taxonomy" id="361077"/>
    <lineage>
        <taxon>Eukaryota</taxon>
        <taxon>Amoebozoa</taxon>
        <taxon>Evosea</taxon>
        <taxon>Eumycetozoa</taxon>
        <taxon>Dictyostelia</taxon>
        <taxon>Dictyosteliales</taxon>
        <taxon>Raperosteliaceae</taxon>
        <taxon>Tieghemostelium</taxon>
    </lineage>
</organism>
<feature type="compositionally biased region" description="Polar residues" evidence="1">
    <location>
        <begin position="17"/>
        <end position="35"/>
    </location>
</feature>
<dbReference type="Gene3D" id="2.60.60.30">
    <property type="entry name" value="sav2460 like domains"/>
    <property type="match status" value="1"/>
</dbReference>
<dbReference type="OMA" id="DQNFVFF"/>
<sequence length="298" mass="32106">MYNPPPPNNPGAGNNNYYRQPSSTPGVQQPLQSNYGKAPPLSNYGGPSAPTGSGLPPPPPPIASTGPPQPPMGGQFGGGPPGQYNQPPPNQPGQYGPPPPMPNNPSGINLFKDQHISLTKQDPYLRRLHIGLGWDINQYNPNCPFDLDAVVFMLGPNGMVTSNSDFIFYNNKQSRDGAIFHHGDNLSGMGEGDDEVISVNLLQVSPNITRLVFAVSIHDADMRRQNFSQVPRAFIRVANQETGRNVCRYDLTGEGGMNTALICGEVYRDGPEWKFTAVGKSFPGGLAYLCKIFSVTIG</sequence>
<evidence type="ECO:0000259" key="2">
    <source>
        <dbReference type="Pfam" id="PF02342"/>
    </source>
</evidence>
<dbReference type="PANTHER" id="PTHR32097">
    <property type="entry name" value="CAMP-BINDING PROTEIN 1-RELATED"/>
    <property type="match status" value="1"/>
</dbReference>
<dbReference type="InterPro" id="IPR051324">
    <property type="entry name" value="Stress/Tellurium_Resist"/>
</dbReference>
<feature type="domain" description="TerD" evidence="2">
    <location>
        <begin position="108"/>
        <end position="293"/>
    </location>
</feature>
<evidence type="ECO:0000256" key="1">
    <source>
        <dbReference type="SAM" id="MobiDB-lite"/>
    </source>
</evidence>
<dbReference type="FunCoup" id="A0A152A0B4">
    <property type="interactions" value="10"/>
</dbReference>
<gene>
    <name evidence="3" type="ORF">DLAC_03581</name>
</gene>
<keyword evidence="4" id="KW-1185">Reference proteome</keyword>
<dbReference type="InParanoid" id="A0A152A0B4"/>
<dbReference type="PANTHER" id="PTHR32097:SF17">
    <property type="entry name" value="CAMP-BINDING PROTEIN 1-RELATED"/>
    <property type="match status" value="1"/>
</dbReference>
<protein>
    <submittedName>
        <fullName evidence="3">CABP1-related protein</fullName>
    </submittedName>
</protein>
<feature type="compositionally biased region" description="Pro residues" evidence="1">
    <location>
        <begin position="86"/>
        <end position="103"/>
    </location>
</feature>
<proteinExistence type="predicted"/>
<dbReference type="EMBL" id="LODT01000020">
    <property type="protein sequence ID" value="KYQ99643.1"/>
    <property type="molecule type" value="Genomic_DNA"/>
</dbReference>
<dbReference type="Pfam" id="PF02342">
    <property type="entry name" value="TerD"/>
    <property type="match status" value="1"/>
</dbReference>
<comment type="caution">
    <text evidence="3">The sequence shown here is derived from an EMBL/GenBank/DDBJ whole genome shotgun (WGS) entry which is preliminary data.</text>
</comment>
<dbReference type="Proteomes" id="UP000076078">
    <property type="component" value="Unassembled WGS sequence"/>
</dbReference>
<dbReference type="InterPro" id="IPR003325">
    <property type="entry name" value="TerD"/>
</dbReference>
<dbReference type="OrthoDB" id="5240116at2759"/>
<name>A0A152A0B4_TIELA</name>
<dbReference type="STRING" id="361077.A0A152A0B4"/>
<feature type="region of interest" description="Disordered" evidence="1">
    <location>
        <begin position="1"/>
        <end position="110"/>
    </location>
</feature>
<feature type="compositionally biased region" description="Pro residues" evidence="1">
    <location>
        <begin position="55"/>
        <end position="71"/>
    </location>
</feature>
<evidence type="ECO:0000313" key="4">
    <source>
        <dbReference type="Proteomes" id="UP000076078"/>
    </source>
</evidence>
<reference evidence="3 4" key="1">
    <citation type="submission" date="2015-12" db="EMBL/GenBank/DDBJ databases">
        <title>Dictyostelia acquired genes for synthesis and detection of signals that induce cell-type specialization by lateral gene transfer from prokaryotes.</title>
        <authorList>
            <person name="Gloeckner G."/>
            <person name="Schaap P."/>
        </authorList>
    </citation>
    <scope>NUCLEOTIDE SEQUENCE [LARGE SCALE GENOMIC DNA]</scope>
    <source>
        <strain evidence="3 4">TK</strain>
    </source>
</reference>